<name>A0A1W1VCU7_9BACT</name>
<protein>
    <submittedName>
        <fullName evidence="2">Uncharacterized protein</fullName>
    </submittedName>
</protein>
<keyword evidence="1" id="KW-0812">Transmembrane</keyword>
<feature type="transmembrane region" description="Helical" evidence="1">
    <location>
        <begin position="20"/>
        <end position="41"/>
    </location>
</feature>
<dbReference type="Proteomes" id="UP000192266">
    <property type="component" value="Unassembled WGS sequence"/>
</dbReference>
<keyword evidence="1" id="KW-0472">Membrane</keyword>
<keyword evidence="1" id="KW-1133">Transmembrane helix</keyword>
<evidence type="ECO:0000313" key="3">
    <source>
        <dbReference type="Proteomes" id="UP000192266"/>
    </source>
</evidence>
<sequence length="184" mass="20884">MQQYRITYQSITIQKFLKIILKIIFVIFNTFTTFPMQTLTLRLPRRFALLLRVAGFFLALVVLTPTKAHAQTWLVSTDAYIKLGVMDKFSQLGTYTATFVVTDQTSGREYWLTREVEKGKNGVDVLFPSEPSEPDYFKTAKGEAARATPGKYAWECRVSGKRVVGGRFELPAVANDVTVVDNRK</sequence>
<evidence type="ECO:0000313" key="2">
    <source>
        <dbReference type="EMBL" id="SMB91145.1"/>
    </source>
</evidence>
<gene>
    <name evidence="2" type="ORF">SAMN00120144_0644</name>
</gene>
<dbReference type="AlphaFoldDB" id="A0A1W1VCU7"/>
<organism evidence="2 3">
    <name type="scientific">Hymenobacter roseosalivarius DSM 11622</name>
    <dbReference type="NCBI Taxonomy" id="645990"/>
    <lineage>
        <taxon>Bacteria</taxon>
        <taxon>Pseudomonadati</taxon>
        <taxon>Bacteroidota</taxon>
        <taxon>Cytophagia</taxon>
        <taxon>Cytophagales</taxon>
        <taxon>Hymenobacteraceae</taxon>
        <taxon>Hymenobacter</taxon>
    </lineage>
</organism>
<accession>A0A1W1VCU7</accession>
<proteinExistence type="predicted"/>
<keyword evidence="3" id="KW-1185">Reference proteome</keyword>
<dbReference type="STRING" id="645990.SAMN00120144_0644"/>
<evidence type="ECO:0000256" key="1">
    <source>
        <dbReference type="SAM" id="Phobius"/>
    </source>
</evidence>
<reference evidence="2 3" key="1">
    <citation type="submission" date="2017-04" db="EMBL/GenBank/DDBJ databases">
        <authorList>
            <person name="Afonso C.L."/>
            <person name="Miller P.J."/>
            <person name="Scott M.A."/>
            <person name="Spackman E."/>
            <person name="Goraichik I."/>
            <person name="Dimitrov K.M."/>
            <person name="Suarez D.L."/>
            <person name="Swayne D.E."/>
        </authorList>
    </citation>
    <scope>NUCLEOTIDE SEQUENCE [LARGE SCALE GENOMIC DNA]</scope>
    <source>
        <strain evidence="2 3">DSM 11622</strain>
    </source>
</reference>
<dbReference type="EMBL" id="FWWW01000055">
    <property type="protein sequence ID" value="SMB91145.1"/>
    <property type="molecule type" value="Genomic_DNA"/>
</dbReference>